<feature type="region of interest" description="Disordered" evidence="1">
    <location>
        <begin position="27"/>
        <end position="81"/>
    </location>
</feature>
<evidence type="ECO:0000313" key="2">
    <source>
        <dbReference type="EMBL" id="RXH89348.1"/>
    </source>
</evidence>
<dbReference type="AlphaFoldDB" id="A0A498J193"/>
<organism evidence="2 3">
    <name type="scientific">Malus domestica</name>
    <name type="common">Apple</name>
    <name type="synonym">Pyrus malus</name>
    <dbReference type="NCBI Taxonomy" id="3750"/>
    <lineage>
        <taxon>Eukaryota</taxon>
        <taxon>Viridiplantae</taxon>
        <taxon>Streptophyta</taxon>
        <taxon>Embryophyta</taxon>
        <taxon>Tracheophyta</taxon>
        <taxon>Spermatophyta</taxon>
        <taxon>Magnoliopsida</taxon>
        <taxon>eudicotyledons</taxon>
        <taxon>Gunneridae</taxon>
        <taxon>Pentapetalae</taxon>
        <taxon>rosids</taxon>
        <taxon>fabids</taxon>
        <taxon>Rosales</taxon>
        <taxon>Rosaceae</taxon>
        <taxon>Amygdaloideae</taxon>
        <taxon>Maleae</taxon>
        <taxon>Malus</taxon>
    </lineage>
</organism>
<dbReference type="Proteomes" id="UP000290289">
    <property type="component" value="Chromosome 9"/>
</dbReference>
<protein>
    <submittedName>
        <fullName evidence="2">Uncharacterized protein</fullName>
    </submittedName>
</protein>
<reference evidence="2 3" key="1">
    <citation type="submission" date="2018-10" db="EMBL/GenBank/DDBJ databases">
        <title>A high-quality apple genome assembly.</title>
        <authorList>
            <person name="Hu J."/>
        </authorList>
    </citation>
    <scope>NUCLEOTIDE SEQUENCE [LARGE SCALE GENOMIC DNA]</scope>
    <source>
        <strain evidence="3">cv. HFTH1</strain>
        <tissue evidence="2">Young leaf</tissue>
    </source>
</reference>
<name>A0A498J193_MALDO</name>
<keyword evidence="3" id="KW-1185">Reference proteome</keyword>
<evidence type="ECO:0000313" key="3">
    <source>
        <dbReference type="Proteomes" id="UP000290289"/>
    </source>
</evidence>
<comment type="caution">
    <text evidence="2">The sequence shown here is derived from an EMBL/GenBank/DDBJ whole genome shotgun (WGS) entry which is preliminary data.</text>
</comment>
<evidence type="ECO:0000256" key="1">
    <source>
        <dbReference type="SAM" id="MobiDB-lite"/>
    </source>
</evidence>
<gene>
    <name evidence="2" type="ORF">DVH24_031705</name>
</gene>
<feature type="compositionally biased region" description="Polar residues" evidence="1">
    <location>
        <begin position="51"/>
        <end position="60"/>
    </location>
</feature>
<proteinExistence type="predicted"/>
<dbReference type="EMBL" id="RDQH01000335">
    <property type="protein sequence ID" value="RXH89348.1"/>
    <property type="molecule type" value="Genomic_DNA"/>
</dbReference>
<sequence length="158" mass="16825">MNSEASELPKGIVLIGGANVHIRLTGSSPLGDVGSYNPPPLGARRHRWHTRTTPQSGSDTKLSHPGPGSTPPLHDISGNSDENFPVGHPFWDCSRANLLNFGVPMNSEASKLPKGLVLIGGANVHIRLSRSSPLGDVGSYTSRPRHTTSLLENLHKGF</sequence>
<accession>A0A498J193</accession>